<feature type="transmembrane region" description="Helical" evidence="1">
    <location>
        <begin position="33"/>
        <end position="54"/>
    </location>
</feature>
<dbReference type="RefSeq" id="WP_278017815.1">
    <property type="nucleotide sequence ID" value="NZ_JARRRY010000001.1"/>
</dbReference>
<sequence length="180" mass="20521">MLWLIIACEIGFWVFVVLGLCFRYILGQKKIGALLLWCTPVIDLVLLTLTVIDLKDGKSATFFHGAVAYYIGMTVAFGHVLIRWADERFAYQFADGALPTRQPKYGRAHAARERKGWYRHLIGWAIGNTLLVSMIVLVGNQERTEALYQVMQLWGLLLAIDFVWSFSYSVFPKKEKNTAV</sequence>
<name>A0ABT6H353_9BACI</name>
<feature type="transmembrane region" description="Helical" evidence="1">
    <location>
        <begin position="60"/>
        <end position="82"/>
    </location>
</feature>
<protein>
    <submittedName>
        <fullName evidence="3">2TM domain-containing protein</fullName>
    </submittedName>
</protein>
<comment type="caution">
    <text evidence="3">The sequence shown here is derived from an EMBL/GenBank/DDBJ whole genome shotgun (WGS) entry which is preliminary data.</text>
</comment>
<dbReference type="Pfam" id="PF13239">
    <property type="entry name" value="2TM"/>
    <property type="match status" value="1"/>
</dbReference>
<evidence type="ECO:0000256" key="1">
    <source>
        <dbReference type="SAM" id="Phobius"/>
    </source>
</evidence>
<keyword evidence="4" id="KW-1185">Reference proteome</keyword>
<keyword evidence="1" id="KW-1133">Transmembrane helix</keyword>
<dbReference type="InterPro" id="IPR025698">
    <property type="entry name" value="2TM_dom"/>
</dbReference>
<keyword evidence="1" id="KW-0472">Membrane</keyword>
<dbReference type="EMBL" id="JARULN010000002">
    <property type="protein sequence ID" value="MDG5753213.1"/>
    <property type="molecule type" value="Genomic_DNA"/>
</dbReference>
<proteinExistence type="predicted"/>
<dbReference type="Proteomes" id="UP001218246">
    <property type="component" value="Unassembled WGS sequence"/>
</dbReference>
<accession>A0ABT6H353</accession>
<gene>
    <name evidence="3" type="ORF">P6P90_04270</name>
</gene>
<feature type="domain" description="2TM" evidence="2">
    <location>
        <begin position="111"/>
        <end position="172"/>
    </location>
</feature>
<feature type="transmembrane region" description="Helical" evidence="1">
    <location>
        <begin position="121"/>
        <end position="139"/>
    </location>
</feature>
<feature type="transmembrane region" description="Helical" evidence="1">
    <location>
        <begin position="6"/>
        <end position="26"/>
    </location>
</feature>
<evidence type="ECO:0000313" key="3">
    <source>
        <dbReference type="EMBL" id="MDG5753213.1"/>
    </source>
</evidence>
<keyword evidence="1" id="KW-0812">Transmembrane</keyword>
<evidence type="ECO:0000259" key="2">
    <source>
        <dbReference type="Pfam" id="PF13239"/>
    </source>
</evidence>
<evidence type="ECO:0000313" key="4">
    <source>
        <dbReference type="Proteomes" id="UP001218246"/>
    </source>
</evidence>
<reference evidence="3 4" key="1">
    <citation type="submission" date="2023-04" db="EMBL/GenBank/DDBJ databases">
        <title>Ectobacillus antri isolated from activated sludge.</title>
        <authorList>
            <person name="Yan P."/>
            <person name="Liu X."/>
        </authorList>
    </citation>
    <scope>NUCLEOTIDE SEQUENCE [LARGE SCALE GENOMIC DNA]</scope>
    <source>
        <strain evidence="3 4">C18H</strain>
    </source>
</reference>
<feature type="transmembrane region" description="Helical" evidence="1">
    <location>
        <begin position="151"/>
        <end position="171"/>
    </location>
</feature>
<organism evidence="3 4">
    <name type="scientific">Ectobacillus antri</name>
    <dbReference type="NCBI Taxonomy" id="2486280"/>
    <lineage>
        <taxon>Bacteria</taxon>
        <taxon>Bacillati</taxon>
        <taxon>Bacillota</taxon>
        <taxon>Bacilli</taxon>
        <taxon>Bacillales</taxon>
        <taxon>Bacillaceae</taxon>
        <taxon>Ectobacillus</taxon>
    </lineage>
</organism>